<evidence type="ECO:0000256" key="1">
    <source>
        <dbReference type="ARBA" id="ARBA00010872"/>
    </source>
</evidence>
<keyword evidence="12" id="KW-1133">Transmembrane helix</keyword>
<dbReference type="CDD" id="cd04513">
    <property type="entry name" value="Glycosylasparaginase"/>
    <property type="match status" value="1"/>
</dbReference>
<dbReference type="AlphaFoldDB" id="A0A5S6QJN5"/>
<accession>A0A5S6QJN5</accession>
<dbReference type="GO" id="GO:0005737">
    <property type="term" value="C:cytoplasm"/>
    <property type="evidence" value="ECO:0007669"/>
    <property type="project" value="TreeGrafter"/>
</dbReference>
<reference evidence="14" key="1">
    <citation type="submission" date="2019-12" db="UniProtKB">
        <authorList>
            <consortium name="WormBaseParasite"/>
        </authorList>
    </citation>
    <scope>IDENTIFICATION</scope>
</reference>
<comment type="similarity">
    <text evidence="1">Belongs to the Ntn-hydrolase family.</text>
</comment>
<name>A0A5S6QJN5_TRIMR</name>
<evidence type="ECO:0000256" key="7">
    <source>
        <dbReference type="ARBA" id="ARBA00066729"/>
    </source>
</evidence>
<dbReference type="PANTHER" id="PTHR10188:SF6">
    <property type="entry name" value="N(4)-(BETA-N-ACETYLGLUCOSAMINYL)-L-ASPARAGINASE"/>
    <property type="match status" value="1"/>
</dbReference>
<dbReference type="Proteomes" id="UP000046395">
    <property type="component" value="Unassembled WGS sequence"/>
</dbReference>
<dbReference type="WBParaSite" id="TMUE_2000007390.1">
    <property type="protein sequence ID" value="TMUE_2000007390.1"/>
    <property type="gene ID" value="WBGene00285647"/>
</dbReference>
<evidence type="ECO:0000256" key="3">
    <source>
        <dbReference type="ARBA" id="ARBA00022801"/>
    </source>
</evidence>
<evidence type="ECO:0000313" key="13">
    <source>
        <dbReference type="Proteomes" id="UP000046395"/>
    </source>
</evidence>
<sequence>MVMQKFVRYYEKMLAEPSGLIRLASIVFGLFMIMYRRQSVGSINDVEGKLLSSSIYRALTFNDSLIATTWATDEFRNATEAAWQTMLHASDTLEAVLTGCSVCQELKCDGTVGYGGSPDETGETTLDAMVMHGPTGEIGAVAGLKRIKDAVRVAAAVMKYTRHTMIVGEAATKFAVEMGFQESDLHTSDSIDMWKKWTEALCQPNFRKNVIPDPSQHCGPYKPLPNGNNALHRGNFSVGTSTNGAIHKVPGRVGDSPIPGAGGYLDNEIGAACATGDGDTLMKMLPSYQAVENMRQGMNPNDAALDVINRMTVKFARFKGAVIAVNKYGVIGGACHGFEQFSYSVRRREPEYVQVIELACS</sequence>
<comment type="function">
    <text evidence="6">Cleaves the GlcNAc-Asn bond which joins oligosaccharides to the peptide of asparagine-linked glycoproteins.</text>
</comment>
<dbReference type="GO" id="GO:0003948">
    <property type="term" value="F:N4-(beta-N-acetylglucosaminyl)-L-asparaginase activity"/>
    <property type="evidence" value="ECO:0007669"/>
    <property type="project" value="UniProtKB-EC"/>
</dbReference>
<feature type="binding site" evidence="11">
    <location>
        <begin position="275"/>
        <end position="278"/>
    </location>
    <ligand>
        <name>substrate</name>
    </ligand>
</feature>
<dbReference type="SUPFAM" id="SSF56235">
    <property type="entry name" value="N-terminal nucleophile aminohydrolases (Ntn hydrolases)"/>
    <property type="match status" value="1"/>
</dbReference>
<dbReference type="Pfam" id="PF01112">
    <property type="entry name" value="Asparaginase_2"/>
    <property type="match status" value="1"/>
</dbReference>
<proteinExistence type="inferred from homology"/>
<evidence type="ECO:0000256" key="4">
    <source>
        <dbReference type="ARBA" id="ARBA00022813"/>
    </source>
</evidence>
<dbReference type="InterPro" id="IPR000246">
    <property type="entry name" value="Peptidase_T2"/>
</dbReference>
<evidence type="ECO:0000256" key="12">
    <source>
        <dbReference type="SAM" id="Phobius"/>
    </source>
</evidence>
<keyword evidence="12" id="KW-0812">Transmembrane</keyword>
<evidence type="ECO:0000256" key="6">
    <source>
        <dbReference type="ARBA" id="ARBA00053295"/>
    </source>
</evidence>
<evidence type="ECO:0000256" key="10">
    <source>
        <dbReference type="ARBA" id="ARBA00080645"/>
    </source>
</evidence>
<comment type="catalytic activity">
    <reaction evidence="5">
        <text>N(4)-(beta-N-acetyl-D-glucosaminyl)-L-asparagine + H2O = N-acetyl-beta-D-glucosaminylamine + L-aspartate + H(+)</text>
        <dbReference type="Rhea" id="RHEA:11544"/>
        <dbReference type="ChEBI" id="CHEBI:15377"/>
        <dbReference type="ChEBI" id="CHEBI:15378"/>
        <dbReference type="ChEBI" id="CHEBI:15947"/>
        <dbReference type="ChEBI" id="CHEBI:29991"/>
        <dbReference type="ChEBI" id="CHEBI:58080"/>
        <dbReference type="EC" id="3.5.1.26"/>
    </reaction>
</comment>
<evidence type="ECO:0000256" key="5">
    <source>
        <dbReference type="ARBA" id="ARBA00050421"/>
    </source>
</evidence>
<dbReference type="GO" id="GO:0008233">
    <property type="term" value="F:peptidase activity"/>
    <property type="evidence" value="ECO:0007669"/>
    <property type="project" value="UniProtKB-KW"/>
</dbReference>
<keyword evidence="12" id="KW-0472">Membrane</keyword>
<dbReference type="STRING" id="70415.A0A5S6QJN5"/>
<feature type="transmembrane region" description="Helical" evidence="12">
    <location>
        <begin position="20"/>
        <end position="36"/>
    </location>
</feature>
<keyword evidence="13" id="KW-1185">Reference proteome</keyword>
<keyword evidence="3" id="KW-0378">Hydrolase</keyword>
<evidence type="ECO:0000256" key="9">
    <source>
        <dbReference type="ARBA" id="ARBA00079301"/>
    </source>
</evidence>
<dbReference type="GO" id="GO:0006508">
    <property type="term" value="P:proteolysis"/>
    <property type="evidence" value="ECO:0007669"/>
    <property type="project" value="UniProtKB-KW"/>
</dbReference>
<organism evidence="13 14">
    <name type="scientific">Trichuris muris</name>
    <name type="common">Mouse whipworm</name>
    <dbReference type="NCBI Taxonomy" id="70415"/>
    <lineage>
        <taxon>Eukaryota</taxon>
        <taxon>Metazoa</taxon>
        <taxon>Ecdysozoa</taxon>
        <taxon>Nematoda</taxon>
        <taxon>Enoplea</taxon>
        <taxon>Dorylaimia</taxon>
        <taxon>Trichinellida</taxon>
        <taxon>Trichuridae</taxon>
        <taxon>Trichuris</taxon>
    </lineage>
</organism>
<dbReference type="Gene3D" id="3.60.20.30">
    <property type="entry name" value="(Glycosyl)asparaginase"/>
    <property type="match status" value="1"/>
</dbReference>
<evidence type="ECO:0000313" key="14">
    <source>
        <dbReference type="WBParaSite" id="TMUE_2000007390.1"/>
    </source>
</evidence>
<evidence type="ECO:0000256" key="11">
    <source>
        <dbReference type="PIRSR" id="PIRSR600246-2"/>
    </source>
</evidence>
<evidence type="ECO:0000256" key="2">
    <source>
        <dbReference type="ARBA" id="ARBA00022670"/>
    </source>
</evidence>
<keyword evidence="2" id="KW-0645">Protease</keyword>
<evidence type="ECO:0000256" key="8">
    <source>
        <dbReference type="ARBA" id="ARBA00078726"/>
    </source>
</evidence>
<protein>
    <recommendedName>
        <fullName evidence="7">N(4)-(beta-N-acetylglucosaminyl)-L-asparaginase</fullName>
        <ecNumber evidence="7">3.5.1.26</ecNumber>
    </recommendedName>
    <alternativeName>
        <fullName evidence="9">Aspartylglucosaminidase</fullName>
    </alternativeName>
    <alternativeName>
        <fullName evidence="8">Glycosylasparaginase</fullName>
    </alternativeName>
    <alternativeName>
        <fullName evidence="10">N4-(N-acetyl-beta-glucosaminyl)-L-asparagine amidase</fullName>
    </alternativeName>
</protein>
<dbReference type="EC" id="3.5.1.26" evidence="7"/>
<feature type="binding site" evidence="11">
    <location>
        <begin position="252"/>
        <end position="255"/>
    </location>
    <ligand>
        <name>substrate</name>
    </ligand>
</feature>
<dbReference type="PANTHER" id="PTHR10188">
    <property type="entry name" value="L-ASPARAGINASE"/>
    <property type="match status" value="1"/>
</dbReference>
<keyword evidence="4" id="KW-0068">Autocatalytic cleavage</keyword>
<dbReference type="InterPro" id="IPR029055">
    <property type="entry name" value="Ntn_hydrolases_N"/>
</dbReference>
<dbReference type="FunFam" id="3.60.20.30:FF:000003">
    <property type="entry name" value="N(4)-(Beta-N-acetylglucosaminyl)-L-asparaginase isoform X1"/>
    <property type="match status" value="1"/>
</dbReference>